<gene>
    <name evidence="3" type="ORF">OJ962_02355</name>
</gene>
<evidence type="ECO:0000256" key="1">
    <source>
        <dbReference type="SAM" id="MobiDB-lite"/>
    </source>
</evidence>
<evidence type="ECO:0000313" key="3">
    <source>
        <dbReference type="EMBL" id="MDA0136323.1"/>
    </source>
</evidence>
<dbReference type="RefSeq" id="WP_202955524.1">
    <property type="nucleotide sequence ID" value="NZ_JAPCID010000003.1"/>
</dbReference>
<dbReference type="Proteomes" id="UP001147700">
    <property type="component" value="Unassembled WGS sequence"/>
</dbReference>
<protein>
    <submittedName>
        <fullName evidence="3">GDSL-type esterase/lipase family protein</fullName>
    </submittedName>
</protein>
<keyword evidence="2" id="KW-0732">Signal</keyword>
<keyword evidence="4" id="KW-1185">Reference proteome</keyword>
<feature type="signal peptide" evidence="2">
    <location>
        <begin position="1"/>
        <end position="23"/>
    </location>
</feature>
<organism evidence="3 4">
    <name type="scientific">Solirubrobacter deserti</name>
    <dbReference type="NCBI Taxonomy" id="2282478"/>
    <lineage>
        <taxon>Bacteria</taxon>
        <taxon>Bacillati</taxon>
        <taxon>Actinomycetota</taxon>
        <taxon>Thermoleophilia</taxon>
        <taxon>Solirubrobacterales</taxon>
        <taxon>Solirubrobacteraceae</taxon>
        <taxon>Solirubrobacter</taxon>
    </lineage>
</organism>
<evidence type="ECO:0000313" key="4">
    <source>
        <dbReference type="Proteomes" id="UP001147700"/>
    </source>
</evidence>
<comment type="caution">
    <text evidence="3">The sequence shown here is derived from an EMBL/GenBank/DDBJ whole genome shotgun (WGS) entry which is preliminary data.</text>
</comment>
<accession>A0ABT4RCS4</accession>
<feature type="chain" id="PRO_5045603846" evidence="2">
    <location>
        <begin position="24"/>
        <end position="398"/>
    </location>
</feature>
<proteinExistence type="predicted"/>
<sequence>MRTLRLLSLAVAGLVAVPAVAQAQIQVPPRVVQLAPPTVVSVGDSAISGEAGRWAGNTNQAPSKTDALGADAYFEGGASEPIPGCHRSESAEVHIGDGVKSVNLACSGARTYSRTSDGKWKPGLDFAQSGANKGQALMLQELAQDNKRIKAVVVLIGANDYGFAEILETCVTNWLTSPSWWKNYCHDDSNLKAMFSAANINTITANVRAAFTNIKQAMANAGYDEADYEVLAQTYSAPLPLSGGMRYPETGFTRQTIGGCGAWNADVNWARTTVVETLNNTIRTAVHGMSNVQVLEAVGALYGRRLCENTVGLLEEKGVSTWQSPGAVDKTEWVHQIRTLSTIFGPYQLQEDGHPNYWGQLALRNCFRQAYNGGAPRGGSCSRGTGLNAKGEPNMAFN</sequence>
<evidence type="ECO:0000256" key="2">
    <source>
        <dbReference type="SAM" id="SignalP"/>
    </source>
</evidence>
<dbReference type="EMBL" id="JAPCID010000003">
    <property type="protein sequence ID" value="MDA0136323.1"/>
    <property type="molecule type" value="Genomic_DNA"/>
</dbReference>
<reference evidence="3" key="1">
    <citation type="submission" date="2022-10" db="EMBL/GenBank/DDBJ databases">
        <title>The WGS of Solirubrobacter sp. CPCC 204708.</title>
        <authorList>
            <person name="Jiang Z."/>
        </authorList>
    </citation>
    <scope>NUCLEOTIDE SEQUENCE</scope>
    <source>
        <strain evidence="3">CPCC 204708</strain>
    </source>
</reference>
<dbReference type="InterPro" id="IPR036514">
    <property type="entry name" value="SGNH_hydro_sf"/>
</dbReference>
<dbReference type="Gene3D" id="3.40.50.1110">
    <property type="entry name" value="SGNH hydrolase"/>
    <property type="match status" value="1"/>
</dbReference>
<feature type="region of interest" description="Disordered" evidence="1">
    <location>
        <begin position="376"/>
        <end position="398"/>
    </location>
</feature>
<dbReference type="SUPFAM" id="SSF52266">
    <property type="entry name" value="SGNH hydrolase"/>
    <property type="match status" value="1"/>
</dbReference>
<name>A0ABT4RCS4_9ACTN</name>